<dbReference type="RefSeq" id="WP_014259484.1">
    <property type="nucleotide sequence ID" value="NC_016629.1"/>
</dbReference>
<dbReference type="KEGG" id="daf:Desaf_1354"/>
<dbReference type="AlphaFoldDB" id="F3YZJ4"/>
<reference evidence="3 4" key="1">
    <citation type="journal article" date="2011" name="J. Bacteriol.">
        <title>Genome sequence of the mercury-methylating and pleomorphic Desulfovibrio africanus Strain Walvis Bay.</title>
        <authorList>
            <person name="Brown S.D."/>
            <person name="Wall J.D."/>
            <person name="Kucken A.M."/>
            <person name="Gilmour C.C."/>
            <person name="Podar M."/>
            <person name="Brandt C.C."/>
            <person name="Teshima H."/>
            <person name="Detter J.C."/>
            <person name="Han C.S."/>
            <person name="Land M.L."/>
            <person name="Lucas S."/>
            <person name="Han J."/>
            <person name="Pennacchio L."/>
            <person name="Nolan M."/>
            <person name="Pitluck S."/>
            <person name="Woyke T."/>
            <person name="Goodwin L."/>
            <person name="Palumbo A.V."/>
            <person name="Elias D.A."/>
        </authorList>
    </citation>
    <scope>NUCLEOTIDE SEQUENCE [LARGE SCALE GENOMIC DNA]</scope>
    <source>
        <strain evidence="3 4">Walvis Bay</strain>
    </source>
</reference>
<sequence length="377" mass="42636">MRFVLFYHSLVSCWNHGNAHFLRGLVRSLTSLGHEVRVYEPVDGWSRANMLETDPSAEDDFHRAFPGFTSQEYDPDSLDLDQALDGADVVLIHEWNDPALAGRIGRRRAGGGRFLLFFHDTHHRAVSRPEEMAAFDLSAFDGVLAFGGALREVYVRQGWDGRAYVWHEAADTELFRPRPELRRERDLVFVGNWGDGERSHELREFLYGPLRCQGLSARVYGVRYPGQGLLAVHRSGAQYMGWLANHRVPETFASHRMTVHVPRRLYTRQLPGIPTIRVFEALACGIPLLCSPWEDIEGLFRPGQDYLSARCGRDMELKMREVRCDPDLAESLARNGLETILSRHTCGHRAVELLDICAGLGRESRAARAITATEANA</sequence>
<dbReference type="STRING" id="690850.Desaf_1354"/>
<dbReference type="Pfam" id="PF13524">
    <property type="entry name" value="Glyco_trans_1_2"/>
    <property type="match status" value="1"/>
</dbReference>
<dbReference type="InterPro" id="IPR028098">
    <property type="entry name" value="Glyco_trans_4-like_N"/>
</dbReference>
<gene>
    <name evidence="3" type="ORF">Desaf_1354</name>
</gene>
<evidence type="ECO:0000259" key="2">
    <source>
        <dbReference type="Pfam" id="PF13524"/>
    </source>
</evidence>
<organism evidence="3 4">
    <name type="scientific">Desulfocurvibacter africanus subsp. africanus str. Walvis Bay</name>
    <dbReference type="NCBI Taxonomy" id="690850"/>
    <lineage>
        <taxon>Bacteria</taxon>
        <taxon>Pseudomonadati</taxon>
        <taxon>Thermodesulfobacteriota</taxon>
        <taxon>Desulfovibrionia</taxon>
        <taxon>Desulfovibrionales</taxon>
        <taxon>Desulfovibrionaceae</taxon>
        <taxon>Desulfocurvibacter</taxon>
    </lineage>
</organism>
<proteinExistence type="predicted"/>
<dbReference type="eggNOG" id="COG4641">
    <property type="taxonomic scope" value="Bacteria"/>
</dbReference>
<feature type="domain" description="Spore protein YkvP/CgeB glycosyl transferase-like" evidence="2">
    <location>
        <begin position="204"/>
        <end position="355"/>
    </location>
</feature>
<dbReference type="Gene3D" id="3.40.50.2000">
    <property type="entry name" value="Glycogen Phosphorylase B"/>
    <property type="match status" value="2"/>
</dbReference>
<evidence type="ECO:0000259" key="1">
    <source>
        <dbReference type="Pfam" id="PF13439"/>
    </source>
</evidence>
<dbReference type="EMBL" id="CP003221">
    <property type="protein sequence ID" value="EGJ49693.1"/>
    <property type="molecule type" value="Genomic_DNA"/>
</dbReference>
<protein>
    <submittedName>
        <fullName evidence="3">Uncharacterized protein</fullName>
    </submittedName>
</protein>
<dbReference type="SUPFAM" id="SSF53756">
    <property type="entry name" value="UDP-Glycosyltransferase/glycogen phosphorylase"/>
    <property type="match status" value="1"/>
</dbReference>
<dbReference type="Pfam" id="PF13439">
    <property type="entry name" value="Glyco_transf_4"/>
    <property type="match status" value="1"/>
</dbReference>
<keyword evidence="4" id="KW-1185">Reference proteome</keyword>
<dbReference type="HOGENOM" id="CLU_719499_0_0_7"/>
<name>F3YZJ4_DESAF</name>
<evidence type="ECO:0000313" key="4">
    <source>
        <dbReference type="Proteomes" id="UP000007844"/>
    </source>
</evidence>
<dbReference type="Proteomes" id="UP000007844">
    <property type="component" value="Chromosome"/>
</dbReference>
<feature type="domain" description="Glycosyltransferase subfamily 4-like N-terminal" evidence="1">
    <location>
        <begin position="21"/>
        <end position="173"/>
    </location>
</feature>
<evidence type="ECO:0000313" key="3">
    <source>
        <dbReference type="EMBL" id="EGJ49693.1"/>
    </source>
</evidence>
<dbReference type="InterPro" id="IPR055259">
    <property type="entry name" value="YkvP/CgeB_Glyco_trans-like"/>
</dbReference>
<dbReference type="GO" id="GO:0016757">
    <property type="term" value="F:glycosyltransferase activity"/>
    <property type="evidence" value="ECO:0007669"/>
    <property type="project" value="UniProtKB-ARBA"/>
</dbReference>
<accession>F3YZJ4</accession>